<proteinExistence type="predicted"/>
<feature type="domain" description="MmeI-like N-terminal" evidence="5">
    <location>
        <begin position="25"/>
        <end position="175"/>
    </location>
</feature>
<dbReference type="Pfam" id="PF20465">
    <property type="entry name" value="MmeI_hel"/>
    <property type="match status" value="1"/>
</dbReference>
<name>A0A1T4V1H0_9GAMM</name>
<dbReference type="PANTHER" id="PTHR33841:SF1">
    <property type="entry name" value="DNA METHYLTRANSFERASE A"/>
    <property type="match status" value="1"/>
</dbReference>
<dbReference type="InterPro" id="IPR046820">
    <property type="entry name" value="MmeI_TRD"/>
</dbReference>
<dbReference type="PROSITE" id="PS00092">
    <property type="entry name" value="N6_MTASE"/>
    <property type="match status" value="1"/>
</dbReference>
<comment type="catalytic activity">
    <reaction evidence="4">
        <text>a 2'-deoxyadenosine in DNA + S-adenosyl-L-methionine = an N(6)-methyl-2'-deoxyadenosine in DNA + S-adenosyl-L-homocysteine + H(+)</text>
        <dbReference type="Rhea" id="RHEA:15197"/>
        <dbReference type="Rhea" id="RHEA-COMP:12418"/>
        <dbReference type="Rhea" id="RHEA-COMP:12419"/>
        <dbReference type="ChEBI" id="CHEBI:15378"/>
        <dbReference type="ChEBI" id="CHEBI:57856"/>
        <dbReference type="ChEBI" id="CHEBI:59789"/>
        <dbReference type="ChEBI" id="CHEBI:90615"/>
        <dbReference type="ChEBI" id="CHEBI:90616"/>
        <dbReference type="EC" id="2.1.1.72"/>
    </reaction>
</comment>
<evidence type="ECO:0000259" key="8">
    <source>
        <dbReference type="Pfam" id="PF20467"/>
    </source>
</evidence>
<dbReference type="Gene3D" id="3.40.50.150">
    <property type="entry name" value="Vaccinia Virus protein VP39"/>
    <property type="match status" value="1"/>
</dbReference>
<dbReference type="InterPro" id="IPR046816">
    <property type="entry name" value="MmeI_Mtase"/>
</dbReference>
<dbReference type="EMBL" id="FUXX01000005">
    <property type="protein sequence ID" value="SKA58728.1"/>
    <property type="molecule type" value="Genomic_DNA"/>
</dbReference>
<evidence type="ECO:0000256" key="2">
    <source>
        <dbReference type="ARBA" id="ARBA00022603"/>
    </source>
</evidence>
<dbReference type="EC" id="2.1.1.72" evidence="1"/>
<dbReference type="Pfam" id="PF20467">
    <property type="entry name" value="MmeI_C"/>
    <property type="match status" value="1"/>
</dbReference>
<protein>
    <recommendedName>
        <fullName evidence="1">site-specific DNA-methyltransferase (adenine-specific)</fullName>
        <ecNumber evidence="1">2.1.1.72</ecNumber>
    </recommendedName>
</protein>
<evidence type="ECO:0000313" key="11">
    <source>
        <dbReference type="Proteomes" id="UP000242432"/>
    </source>
</evidence>
<dbReference type="InterPro" id="IPR046819">
    <property type="entry name" value="MmeI_hel"/>
</dbReference>
<dbReference type="Proteomes" id="UP000242432">
    <property type="component" value="Unassembled WGS sequence"/>
</dbReference>
<dbReference type="InterPro" id="IPR050953">
    <property type="entry name" value="N4_N6_ade-DNA_methylase"/>
</dbReference>
<dbReference type="InterPro" id="IPR029063">
    <property type="entry name" value="SAM-dependent_MTases_sf"/>
</dbReference>
<accession>A0A1T4V1H0</accession>
<dbReference type="InterPro" id="IPR002052">
    <property type="entry name" value="DNA_methylase_N6_adenine_CS"/>
</dbReference>
<organism evidence="10 11">
    <name type="scientific">Succinivibrio dextrinosolvens DSM 3072</name>
    <dbReference type="NCBI Taxonomy" id="1123324"/>
    <lineage>
        <taxon>Bacteria</taxon>
        <taxon>Pseudomonadati</taxon>
        <taxon>Pseudomonadota</taxon>
        <taxon>Gammaproteobacteria</taxon>
        <taxon>Aeromonadales</taxon>
        <taxon>Succinivibrionaceae</taxon>
        <taxon>Succinivibrio</taxon>
    </lineage>
</organism>
<dbReference type="Pfam" id="PF20464">
    <property type="entry name" value="MmeI_N"/>
    <property type="match status" value="1"/>
</dbReference>
<dbReference type="GO" id="GO:0003676">
    <property type="term" value="F:nucleic acid binding"/>
    <property type="evidence" value="ECO:0007669"/>
    <property type="project" value="InterPro"/>
</dbReference>
<sequence length="966" mass="111376">MAKEQELSVQVYDLVQSMKKHWEPITFFKTLLKIYGTADRSVEQAVLNDRSVNVASEFTDDSMESADLAIRQRAYFRFLKKDEDVVPAVEKVKQLKEVQNQKNRIQFIICCSSNSLCLYDLVLNDSLSIDLDDLPDNYSFLLPIKDGRRDTIVSTQEADKKACLKLTRLLDTLAKHNSIEPNNMQKLNSFIRRILFCFFAEDTGIFNPSIENMFTNAFDKLVDKHGTNAKTFFEDLFTVLNTKNVERDALKKERERNGHVVDATIMAFPYVNGGLFKDQGFIPDFDIATRNQLLDCGRLAWHEISPAIFGAMFQGAMKKDDRRTLGAHYTSEENILKIVKPLFLDKLYEEFEQLKKDTAPLQEKIKALPEMKRARSSYEGITISGDFRYWSNEAIELETQRRQVFKDFLTRIGKMKFLDPACGCGNFLLISYKELRKLENEVLSYINEGAFTDSYISINQFYGIEIEDWPAEIAHVSMWLMQHLMNQEANQRFGSNIQSIPLKTSATIVTTNALTTDWNTILPAEDCSYILGNPPFGGALTVTKEQKKWLQDCYPPKYKIDRADYVTAWYIKASNYMQKNKKIETAFVSTNSICQGQQVDTLWGLLLEKGIKINFAYSSFPWRNDAANKAVVTCIIVGFSYNDRNNPWIISYDSKEKQSYKTNCSCISPYLTNCIKPIIIGRQTKALSTKLNLSFGNMSADDGNLLFEYAEGQKFLEDYPEAKPFIKKFIGSSELMKSEFRYCLWLNENNKDEAQKNEEIKRRVENVKSFRLKSTRSITVKNAEVPWRFGELANPSNPETALVIPRVTSENRPYVPMDFIKGDSIVNDRAFMLPNASNYDFGILTSRMHMVWMRLTSGRLKSDFNYSRDLTFNTFIWPNTNETQKEEITNLAKQIRRIRARLFGESISLGDMYNPDKMPEDLKEAHNNLDMAVEKAYRAEPFKDDDERLELLLDLYSEAIAKKESK</sequence>
<dbReference type="Pfam" id="PF20466">
    <property type="entry name" value="MmeI_TRD"/>
    <property type="match status" value="1"/>
</dbReference>
<feature type="domain" description="MmeI-like DNA-methyltransferase" evidence="9">
    <location>
        <begin position="400"/>
        <end position="645"/>
    </location>
</feature>
<dbReference type="InterPro" id="IPR046818">
    <property type="entry name" value="MmeI_C"/>
</dbReference>
<feature type="domain" description="MmeI-like helicase spacer" evidence="6">
    <location>
        <begin position="186"/>
        <end position="276"/>
    </location>
</feature>
<dbReference type="AlphaFoldDB" id="A0A1T4V1H0"/>
<dbReference type="Pfam" id="PF20473">
    <property type="entry name" value="MmeI_Mtase"/>
    <property type="match status" value="1"/>
</dbReference>
<dbReference type="GO" id="GO:0032259">
    <property type="term" value="P:methylation"/>
    <property type="evidence" value="ECO:0007669"/>
    <property type="project" value="UniProtKB-KW"/>
</dbReference>
<dbReference type="SUPFAM" id="SSF53335">
    <property type="entry name" value="S-adenosyl-L-methionine-dependent methyltransferases"/>
    <property type="match status" value="1"/>
</dbReference>
<keyword evidence="11" id="KW-1185">Reference proteome</keyword>
<evidence type="ECO:0000259" key="6">
    <source>
        <dbReference type="Pfam" id="PF20465"/>
    </source>
</evidence>
<dbReference type="GO" id="GO:0009007">
    <property type="term" value="F:site-specific DNA-methyltransferase (adenine-specific) activity"/>
    <property type="evidence" value="ECO:0007669"/>
    <property type="project" value="UniProtKB-EC"/>
</dbReference>
<dbReference type="RefSeq" id="WP_078928090.1">
    <property type="nucleotide sequence ID" value="NZ_FUXX01000005.1"/>
</dbReference>
<dbReference type="InterPro" id="IPR046817">
    <property type="entry name" value="MmeI_N"/>
</dbReference>
<keyword evidence="2 10" id="KW-0489">Methyltransferase</keyword>
<keyword evidence="3" id="KW-0808">Transferase</keyword>
<reference evidence="11" key="1">
    <citation type="submission" date="2017-02" db="EMBL/GenBank/DDBJ databases">
        <authorList>
            <person name="Varghese N."/>
            <person name="Submissions S."/>
        </authorList>
    </citation>
    <scope>NUCLEOTIDE SEQUENCE [LARGE SCALE GENOMIC DNA]</scope>
    <source>
        <strain evidence="11">DSM 3072</strain>
    </source>
</reference>
<gene>
    <name evidence="10" type="ORF">SAMN02745213_00519</name>
</gene>
<evidence type="ECO:0000259" key="7">
    <source>
        <dbReference type="Pfam" id="PF20466"/>
    </source>
</evidence>
<evidence type="ECO:0000259" key="5">
    <source>
        <dbReference type="Pfam" id="PF20464"/>
    </source>
</evidence>
<feature type="domain" description="MmeI-like target recognition" evidence="7">
    <location>
        <begin position="678"/>
        <end position="879"/>
    </location>
</feature>
<evidence type="ECO:0000259" key="9">
    <source>
        <dbReference type="Pfam" id="PF20473"/>
    </source>
</evidence>
<dbReference type="PANTHER" id="PTHR33841">
    <property type="entry name" value="DNA METHYLTRANSFERASE YEEA-RELATED"/>
    <property type="match status" value="1"/>
</dbReference>
<evidence type="ECO:0000256" key="4">
    <source>
        <dbReference type="ARBA" id="ARBA00047942"/>
    </source>
</evidence>
<evidence type="ECO:0000313" key="10">
    <source>
        <dbReference type="EMBL" id="SKA58728.1"/>
    </source>
</evidence>
<evidence type="ECO:0000256" key="3">
    <source>
        <dbReference type="ARBA" id="ARBA00022679"/>
    </source>
</evidence>
<evidence type="ECO:0000256" key="1">
    <source>
        <dbReference type="ARBA" id="ARBA00011900"/>
    </source>
</evidence>
<feature type="domain" description="MmeI-like C-terminal" evidence="8">
    <location>
        <begin position="881"/>
        <end position="959"/>
    </location>
</feature>